<feature type="compositionally biased region" description="Basic and acidic residues" evidence="1">
    <location>
        <begin position="1007"/>
        <end position="1018"/>
    </location>
</feature>
<gene>
    <name evidence="2" type="ORF">QBC33DRAFT_367132</name>
</gene>
<feature type="compositionally biased region" description="Low complexity" evidence="1">
    <location>
        <begin position="627"/>
        <end position="645"/>
    </location>
</feature>
<feature type="compositionally biased region" description="Low complexity" evidence="1">
    <location>
        <begin position="1035"/>
        <end position="1066"/>
    </location>
</feature>
<name>A0AAJ0FNF5_9PEZI</name>
<feature type="compositionally biased region" description="Basic and acidic residues" evidence="1">
    <location>
        <begin position="473"/>
        <end position="485"/>
    </location>
</feature>
<feature type="compositionally biased region" description="Low complexity" evidence="1">
    <location>
        <begin position="79"/>
        <end position="105"/>
    </location>
</feature>
<keyword evidence="3" id="KW-1185">Reference proteome</keyword>
<feature type="region of interest" description="Disordered" evidence="1">
    <location>
        <begin position="442"/>
        <end position="585"/>
    </location>
</feature>
<feature type="compositionally biased region" description="Low complexity" evidence="1">
    <location>
        <begin position="181"/>
        <end position="190"/>
    </location>
</feature>
<feature type="compositionally biased region" description="Polar residues" evidence="1">
    <location>
        <begin position="748"/>
        <end position="759"/>
    </location>
</feature>
<evidence type="ECO:0000256" key="1">
    <source>
        <dbReference type="SAM" id="MobiDB-lite"/>
    </source>
</evidence>
<feature type="compositionally biased region" description="Basic and acidic residues" evidence="1">
    <location>
        <begin position="286"/>
        <end position="301"/>
    </location>
</feature>
<feature type="compositionally biased region" description="Low complexity" evidence="1">
    <location>
        <begin position="860"/>
        <end position="872"/>
    </location>
</feature>
<feature type="compositionally biased region" description="Acidic residues" evidence="1">
    <location>
        <begin position="55"/>
        <end position="68"/>
    </location>
</feature>
<dbReference type="GeneID" id="85307147"/>
<sequence>MDGSYGNVFQPNKSSISPMSPMSQNTPAGSNGQYKTNVSRQKTKKWVEAKIQSYDGDDWGNDYDDVPEEPLPPPPLRPTGPRLPASPPLTTSQQQPGTTGSFQHAPFPPAPFQAAPSPAQSPGPRISSGAPPLHIQTQQPHLSRTTAPFETGSLVSRPSSLGSPNPGEHLVSPLSTNVPPSASSSLYSAAQGNVRGFVSPPPQAQRRTSPAPQSAGPVPTRFPPRKSSMGQQDSVEFVDSARQQRTSGSRPGSSHKPWVEARPASPGGVKSPGTPSKQLPLIRPADIYKRMDEQKEKDRQSIDSGRPSTDSIVRGSGRTDSPSRFQPELVDQGRRMSPVADDGADSSRSLRPSLAPVAERKSEYGIEGLIASYETLGHETQPPMAAQVEPNPSEVGSAWKEPSATSEEPQESQPEEDLRRFSTSPKLPDLARMSTFGLDIFSGSSTFLSDAPPLPTISDTAEVTEPSEGGSGSDEKADNLADTERSAPGGPRSTVASRSPQPSPASSEQPSPALEEASSLALAKEPALDSEASSHNAAPGMADFADETEEHNAAAVTPALEESSPPSDENMSRQPSLLGDIPTPNYQVVTQDAAVAVGDQADVSPVNEAAEISEDTRVSVPKGQLPSTSDSSSGIDSDSGSDSSTNVVGDVEASKEMPPAFTRPISPNSRPPLRTGSPSSSTRNLPISWPKSTTDEEASHPQPRDSPKTQASSLAPATAHSEISPTAPLNPHRTDLTAIDFASPNLERISTMSTTNTISPVKESDKLREEIIKSLSPVRPGSDFGDFSVGKTSGSGEGRAVRESTYLPDVYGDYWASSDDKPEAEQDIPTITEEEAAMPLKPAEGPVLVKAEEELSQRVASPSPAPSGASPGDEALPLSSPSTGTGRRRFSWEAEPEQVNAGSPASGLPVEPKSLLVDAATKAIAAPAQPMPAAEQPPAAAAQDSNQPITGAELASSPLAVGSGPVGISHQISQASTLSPPSDFAPPPKSPSPISATSDKPMPPAVENRRLSLADEKSLAVASDTPFFPVPPGQHPALAQPAQPAPSVEPASPAQPSPHAATHGAATAARDTVNIIPFRQILGMQTPEDRIKLFNETREQFAVGDQRLEEWIQVLRGQHAEYANATSQFNDSFSLPVAGTGIAGGVAQRGSQPTTPQQPYYQAYLSASSSNLVGGQGTRPVSNLPMPPQHGGPSSGFTNSGNQVGAKSKGLLIAAGKASKGLLSKGKSKLRGSGEKVFF</sequence>
<proteinExistence type="predicted"/>
<feature type="region of interest" description="Disordered" evidence="1">
    <location>
        <begin position="927"/>
        <end position="1066"/>
    </location>
</feature>
<feature type="compositionally biased region" description="Low complexity" evidence="1">
    <location>
        <begin position="927"/>
        <end position="943"/>
    </location>
</feature>
<feature type="region of interest" description="Disordered" evidence="1">
    <location>
        <begin position="1172"/>
        <end position="1202"/>
    </location>
</feature>
<feature type="compositionally biased region" description="Basic and acidic residues" evidence="1">
    <location>
        <begin position="762"/>
        <end position="772"/>
    </location>
</feature>
<feature type="compositionally biased region" description="Low complexity" evidence="1">
    <location>
        <begin position="496"/>
        <end position="525"/>
    </location>
</feature>
<evidence type="ECO:0000313" key="3">
    <source>
        <dbReference type="Proteomes" id="UP001244011"/>
    </source>
</evidence>
<reference evidence="2" key="1">
    <citation type="submission" date="2023-06" db="EMBL/GenBank/DDBJ databases">
        <title>Genome-scale phylogeny and comparative genomics of the fungal order Sordariales.</title>
        <authorList>
            <consortium name="Lawrence Berkeley National Laboratory"/>
            <person name="Hensen N."/>
            <person name="Bonometti L."/>
            <person name="Westerberg I."/>
            <person name="Brannstrom I.O."/>
            <person name="Guillou S."/>
            <person name="Cros-Aarteil S."/>
            <person name="Calhoun S."/>
            <person name="Haridas S."/>
            <person name="Kuo A."/>
            <person name="Mondo S."/>
            <person name="Pangilinan J."/>
            <person name="Riley R."/>
            <person name="Labutti K."/>
            <person name="Andreopoulos B."/>
            <person name="Lipzen A."/>
            <person name="Chen C."/>
            <person name="Yanf M."/>
            <person name="Daum C."/>
            <person name="Ng V."/>
            <person name="Clum A."/>
            <person name="Steindorff A."/>
            <person name="Ohm R."/>
            <person name="Martin F."/>
            <person name="Silar P."/>
            <person name="Natvig D."/>
            <person name="Lalanne C."/>
            <person name="Gautier V."/>
            <person name="Ament-Velasquez S.L."/>
            <person name="Kruys A."/>
            <person name="Hutchinson M.I."/>
            <person name="Powell A.J."/>
            <person name="Barry K."/>
            <person name="Miller A.N."/>
            <person name="Grigoriev I.V."/>
            <person name="Debuchy R."/>
            <person name="Gladieux P."/>
            <person name="Thoren M.H."/>
            <person name="Johannesson H."/>
        </authorList>
    </citation>
    <scope>NUCLEOTIDE SEQUENCE</scope>
    <source>
        <strain evidence="2">8032-3</strain>
    </source>
</reference>
<dbReference type="Proteomes" id="UP001244011">
    <property type="component" value="Unassembled WGS sequence"/>
</dbReference>
<organism evidence="2 3">
    <name type="scientific">Phialemonium atrogriseum</name>
    <dbReference type="NCBI Taxonomy" id="1093897"/>
    <lineage>
        <taxon>Eukaryota</taxon>
        <taxon>Fungi</taxon>
        <taxon>Dikarya</taxon>
        <taxon>Ascomycota</taxon>
        <taxon>Pezizomycotina</taxon>
        <taxon>Sordariomycetes</taxon>
        <taxon>Sordariomycetidae</taxon>
        <taxon>Cephalothecales</taxon>
        <taxon>Cephalothecaceae</taxon>
        <taxon>Phialemonium</taxon>
    </lineage>
</organism>
<feature type="compositionally biased region" description="Pro residues" evidence="1">
    <location>
        <begin position="69"/>
        <end position="78"/>
    </location>
</feature>
<dbReference type="AlphaFoldDB" id="A0AAJ0FNF5"/>
<feature type="compositionally biased region" description="Polar residues" evidence="1">
    <location>
        <begin position="302"/>
        <end position="311"/>
    </location>
</feature>
<comment type="caution">
    <text evidence="2">The sequence shown here is derived from an EMBL/GenBank/DDBJ whole genome shotgun (WGS) entry which is preliminary data.</text>
</comment>
<feature type="region of interest" description="Disordered" evidence="1">
    <location>
        <begin position="1"/>
        <end position="429"/>
    </location>
</feature>
<evidence type="ECO:0000313" key="2">
    <source>
        <dbReference type="EMBL" id="KAK1768944.1"/>
    </source>
</evidence>
<feature type="compositionally biased region" description="Polar residues" evidence="1">
    <location>
        <begin position="135"/>
        <end position="163"/>
    </location>
</feature>
<dbReference type="RefSeq" id="XP_060285157.1">
    <property type="nucleotide sequence ID" value="XM_060423960.1"/>
</dbReference>
<protein>
    <submittedName>
        <fullName evidence="2">Uncharacterized protein</fullName>
    </submittedName>
</protein>
<feature type="compositionally biased region" description="Polar residues" evidence="1">
    <location>
        <begin position="7"/>
        <end position="40"/>
    </location>
</feature>
<feature type="compositionally biased region" description="Polar residues" evidence="1">
    <location>
        <begin position="241"/>
        <end position="252"/>
    </location>
</feature>
<feature type="compositionally biased region" description="Polar residues" evidence="1">
    <location>
        <begin position="676"/>
        <end position="685"/>
    </location>
</feature>
<accession>A0AAJ0FNF5</accession>
<feature type="region of interest" description="Disordered" evidence="1">
    <location>
        <begin position="598"/>
        <end position="913"/>
    </location>
</feature>
<feature type="compositionally biased region" description="Low complexity" evidence="1">
    <location>
        <begin position="112"/>
        <end position="122"/>
    </location>
</feature>
<feature type="compositionally biased region" description="Basic and acidic residues" evidence="1">
    <location>
        <begin position="693"/>
        <end position="707"/>
    </location>
</feature>
<dbReference type="EMBL" id="MU839004">
    <property type="protein sequence ID" value="KAK1768944.1"/>
    <property type="molecule type" value="Genomic_DNA"/>
</dbReference>
<feature type="compositionally biased region" description="Polar residues" evidence="1">
    <location>
        <begin position="564"/>
        <end position="575"/>
    </location>
</feature>